<feature type="coiled-coil region" evidence="25">
    <location>
        <begin position="149"/>
        <end position="303"/>
    </location>
</feature>
<evidence type="ECO:0000256" key="25">
    <source>
        <dbReference type="SAM" id="Coils"/>
    </source>
</evidence>
<dbReference type="Proteomes" id="UP000472260">
    <property type="component" value="Unassembled WGS sequence"/>
</dbReference>
<dbReference type="Ensembl" id="ENSSANT00000057141.1">
    <property type="protein sequence ID" value="ENSSANP00000053736.1"/>
    <property type="gene ID" value="ENSSANG00000026558.1"/>
</dbReference>
<feature type="coiled-coil region" evidence="25">
    <location>
        <begin position="632"/>
        <end position="729"/>
    </location>
</feature>
<evidence type="ECO:0000256" key="1">
    <source>
        <dbReference type="ARBA" id="ARBA00004186"/>
    </source>
</evidence>
<feature type="compositionally biased region" description="Low complexity" evidence="26">
    <location>
        <begin position="2098"/>
        <end position="2118"/>
    </location>
</feature>
<evidence type="ECO:0000313" key="31">
    <source>
        <dbReference type="Proteomes" id="UP000472260"/>
    </source>
</evidence>
<keyword evidence="15" id="KW-0653">Protein transport</keyword>
<keyword evidence="14" id="KW-0995">Kinetochore</keyword>
<evidence type="ECO:0000256" key="26">
    <source>
        <dbReference type="SAM" id="MobiDB-lite"/>
    </source>
</evidence>
<dbReference type="GO" id="GO:0000776">
    <property type="term" value="C:kinetochore"/>
    <property type="evidence" value="ECO:0007669"/>
    <property type="project" value="UniProtKB-KW"/>
</dbReference>
<dbReference type="Pfam" id="PF25785">
    <property type="entry name" value="TPR"/>
    <property type="match status" value="1"/>
</dbReference>
<feature type="region of interest" description="Disordered" evidence="26">
    <location>
        <begin position="1492"/>
        <end position="1760"/>
    </location>
</feature>
<dbReference type="GO" id="GO:0017056">
    <property type="term" value="F:structural constituent of nuclear pore"/>
    <property type="evidence" value="ECO:0007669"/>
    <property type="project" value="TreeGrafter"/>
</dbReference>
<evidence type="ECO:0000259" key="29">
    <source>
        <dbReference type="Pfam" id="PF25785"/>
    </source>
</evidence>
<keyword evidence="8" id="KW-0813">Transport</keyword>
<evidence type="ECO:0000256" key="23">
    <source>
        <dbReference type="ARBA" id="ARBA00023328"/>
    </source>
</evidence>
<feature type="coiled-coil region" evidence="25">
    <location>
        <begin position="1150"/>
        <end position="1345"/>
    </location>
</feature>
<sequence>MAAVLQEMLERSEISKLPKTVLTKLEKYISEQQCEVDCLKAQQEQYRNELSKAKDELEAEKRELVRTLERRSQEMERQSEDLKHLNDRLVEVNAEKMQFQLKLDESEATEVSIKFKEKRMEQEKDLLQGQVTWLNTELKAKSEELLSISRQKGNEILELQCNLNNKEDEIACLQDQVTSLKASNENLQRQAEEVITKMREAKEQQASLEEKFSNELNANIKLSNLYKGAAADAEAKSEELSRAVDELHKLLKEAGEAHKALEVKMAELESCKDKEIAELKEKISSQEKELENANDLLSDTKHRGEQVTTMSPTAAAVAKIIKPGMKLTEIYTAYVETQEQLQREKLENKRLHKYLDDIVQEMEAKAPILKRQREEYERMQKSVSSLSAKLEQAVTEVHRLQKEADESNKRSSVLERDNQRFEVQLADMSQQVRVLLIELEEARGNHVMREEDEVCSADVSSTSEVISQHLVTFRSVEELQQQNQRLLVALRDLSEEKEKVELEGDTMKRSEVEKYLEELQCELEQLKEKRAQDLQKVDAVARQRDMFRMLLTQATGFTFPQGAGNEELMLTSTPRCSPAVTPTAGTPTVLVATAIESTESVEAKAALKQLQEVFVAYKKEKTESEKVLTGQSDKLQDQVTELRSENTKISTQLEFTSKRYEMLQDNVEGYRKEIASLNEKTQKRAAAIQQSEQTIHTLTQDLRAAAEKLSTVESEAENLRKERDMLKMVEIRLTQEKESFQAQQLGQNMLLTNLKSIQATLEHSETDTRQRLTAQIEKQEREITQLQKRLENEVEQKHLLARNQDVRMQLMDVKKQLETQTSQYHRTREQLSAAQLELNNLKLQMSSRESRLVSPMVHKGENSEGDMEALRAQLRQAESKGEELAERLKNTTANMEQYKAMSLNLEESLDKEKQVGVTKKIIILSQEQCKQLEQKLLEADKEKQSLLEEKSRAFAAVEQELSKLRKSLSSLQAEHQNALERAAVAAAQEQQAILDSQEQAKMAAEAQDKYEREMLLHVADVEALQAAKAQALQAAHLRQQLEEKVQSTSAQLLEARVSWEEQEKIIKEEQSKLESRCEDLQRQNTLLHEQIQTLSGQMASQLQRATSESPLNVSLTEEGKSQEQLIEILRFVRREKEIAESRFEVVQGESLRHRLRVEHLERELKDVQESLNAERERMQVTAKTLTQHDELMKKTETMNVLMETNKMLREEKEKLEQELQDTQAKVRKLESDILPMQESNAELSEKSGMLQAEKKLLEEDIKRWKARTQHLVSQQKDTDPEEYKRLHSEREAHLKRIQQLVEDTSRLKADVARSSGSLTMLQSQVQNLRENLGKVMVERDSLKKDQEAKNLDIQEKLKTITQVKKIGRRYKTQYEELKVEYDKVCQAQDQEAQQASAQELQAVKESLNQSENRTRELEDHLENLSRTVGEREAEARSAQEQATRLQAELTRLRQELQEKSSQEERLKQQLTEKEERTKKAIVMAKQKISQLTGVKGQLQKENEELKQQKEEMEVRVSALKSQYEGRLSRQERELRDLREQQERHGEQRDEPPEQEQRQISLKSTPVAERGSASSSEPPTANIKPTPLAATPSKPPAIPGNKSTPRASIKPMITPAPVPTPTPTATVMPTTQVESQEPMQSSEGPLEHVTVYGSASGSVRSTSPNVQTTLAQPLLNVQQQSQATAFIQPTQQQTQPPAEPSNQEPPAAVMFPNPQLDRPLSTSTGMWMSASPSSALSKRPREEEQESMSADTQSQDEPNDTPICKRVCIHRVGLEVRFITEDYEDEEEEDEEDDDDEEEDGGIGEEGEESNEGSSSRDGNEAYEGDDTEVHTRDEIEAFKLHEVSCWCFKAPSLFLSSVCGGLVETSTLDAFEAPVTSSAPRPHPQSPRRPQHPLPPRLNILAPPAQELGPPPQRLPVRRPSMGRGLQLTSGMQHFYEDDDRMVPSTPTLPPPRSDGFAEAIHSPQVAGVSRFRFGPSDDLPQTSSSHSDLCLLPSQGSLGMFESSVFLGAHEEESGGRSVPTTPLQIAAPVTILSETVASEAIEHASQSVPMVSTSTPGLSAPAGPSGMEERDDLFMDAGDSAEASLDAVSQTEAEEPAQPSEEASLPSTSQEPSSSSAGTNTHTY</sequence>
<accession>A0A671P773</accession>
<dbReference type="Pfam" id="PF25481">
    <property type="entry name" value="Nucleoprot-TPR"/>
    <property type="match status" value="1"/>
</dbReference>
<dbReference type="PANTHER" id="PTHR18898:SF4">
    <property type="entry name" value="NUCLEOPROTEIN TPR"/>
    <property type="match status" value="1"/>
</dbReference>
<comment type="similarity">
    <text evidence="6">Belongs to the TPR family.</text>
</comment>
<organism evidence="30 31">
    <name type="scientific">Sinocyclocheilus anshuiensis</name>
    <dbReference type="NCBI Taxonomy" id="1608454"/>
    <lineage>
        <taxon>Eukaryota</taxon>
        <taxon>Metazoa</taxon>
        <taxon>Chordata</taxon>
        <taxon>Craniata</taxon>
        <taxon>Vertebrata</taxon>
        <taxon>Euteleostomi</taxon>
        <taxon>Actinopterygii</taxon>
        <taxon>Neopterygii</taxon>
        <taxon>Teleostei</taxon>
        <taxon>Ostariophysi</taxon>
        <taxon>Cypriniformes</taxon>
        <taxon>Cyprinidae</taxon>
        <taxon>Cyprininae</taxon>
        <taxon>Sinocyclocheilus</taxon>
    </lineage>
</organism>
<feature type="compositionally biased region" description="Polar residues" evidence="26">
    <location>
        <begin position="1652"/>
        <end position="1680"/>
    </location>
</feature>
<evidence type="ECO:0000256" key="10">
    <source>
        <dbReference type="ARBA" id="ARBA00022490"/>
    </source>
</evidence>
<protein>
    <recommendedName>
        <fullName evidence="7">Nucleoprotein TPR</fullName>
    </recommendedName>
    <alternativeName>
        <fullName evidence="24">NPC-associated intranuclear protein</fullName>
    </alternativeName>
</protein>
<dbReference type="GO" id="GO:0005643">
    <property type="term" value="C:nuclear pore"/>
    <property type="evidence" value="ECO:0007669"/>
    <property type="project" value="UniProtKB-SubCell"/>
</dbReference>
<feature type="coiled-coil region" evidence="25">
    <location>
        <begin position="476"/>
        <end position="543"/>
    </location>
</feature>
<evidence type="ECO:0000256" key="9">
    <source>
        <dbReference type="ARBA" id="ARBA00022454"/>
    </source>
</evidence>
<dbReference type="GO" id="GO:0006406">
    <property type="term" value="P:mRNA export from nucleus"/>
    <property type="evidence" value="ECO:0007669"/>
    <property type="project" value="TreeGrafter"/>
</dbReference>
<keyword evidence="13" id="KW-0509">mRNA transport</keyword>
<dbReference type="GO" id="GO:0005819">
    <property type="term" value="C:spindle"/>
    <property type="evidence" value="ECO:0007669"/>
    <property type="project" value="UniProtKB-SubCell"/>
</dbReference>
<dbReference type="GO" id="GO:1901673">
    <property type="term" value="P:regulation of mitotic spindle assembly"/>
    <property type="evidence" value="ECO:0007669"/>
    <property type="project" value="TreeGrafter"/>
</dbReference>
<evidence type="ECO:0000256" key="17">
    <source>
        <dbReference type="ARBA" id="ARBA00023054"/>
    </source>
</evidence>
<feature type="coiled-coil region" evidence="25">
    <location>
        <begin position="359"/>
        <end position="445"/>
    </location>
</feature>
<feature type="domain" description="Nucleoprotein TPR/MPL1" evidence="28">
    <location>
        <begin position="109"/>
        <end position="189"/>
    </location>
</feature>
<evidence type="ECO:0000256" key="14">
    <source>
        <dbReference type="ARBA" id="ARBA00022838"/>
    </source>
</evidence>
<reference evidence="30" key="2">
    <citation type="submission" date="2025-09" db="UniProtKB">
        <authorList>
            <consortium name="Ensembl"/>
        </authorList>
    </citation>
    <scope>IDENTIFICATION</scope>
</reference>
<evidence type="ECO:0000256" key="18">
    <source>
        <dbReference type="ARBA" id="ARBA00023132"/>
    </source>
</evidence>
<dbReference type="GO" id="GO:0034399">
    <property type="term" value="C:nuclear periphery"/>
    <property type="evidence" value="ECO:0007669"/>
    <property type="project" value="UniProtKB-ARBA"/>
</dbReference>
<feature type="domain" description="NUA/TPR/MLP1-2-like" evidence="29">
    <location>
        <begin position="403"/>
        <end position="501"/>
    </location>
</feature>
<keyword evidence="12" id="KW-0498">Mitosis</keyword>
<evidence type="ECO:0000256" key="22">
    <source>
        <dbReference type="ARBA" id="ARBA00023306"/>
    </source>
</evidence>
<keyword evidence="23" id="KW-0137">Centromere</keyword>
<keyword evidence="31" id="KW-1185">Reference proteome</keyword>
<evidence type="ECO:0000259" key="28">
    <source>
        <dbReference type="Pfam" id="PF25481"/>
    </source>
</evidence>
<keyword evidence="11" id="KW-0132">Cell division</keyword>
<feature type="region of interest" description="Disordered" evidence="26">
    <location>
        <begin position="1874"/>
        <end position="1918"/>
    </location>
</feature>
<evidence type="ECO:0000256" key="20">
    <source>
        <dbReference type="ARBA" id="ARBA00023212"/>
    </source>
</evidence>
<keyword evidence="17 25" id="KW-0175">Coiled coil</keyword>
<evidence type="ECO:0000256" key="19">
    <source>
        <dbReference type="ARBA" id="ARBA00023136"/>
    </source>
</evidence>
<feature type="compositionally biased region" description="Polar residues" evidence="26">
    <location>
        <begin position="1746"/>
        <end position="1755"/>
    </location>
</feature>
<evidence type="ECO:0000256" key="8">
    <source>
        <dbReference type="ARBA" id="ARBA00022448"/>
    </source>
</evidence>
<evidence type="ECO:0000256" key="6">
    <source>
        <dbReference type="ARBA" id="ARBA00005274"/>
    </source>
</evidence>
<feature type="compositionally biased region" description="Polar residues" evidence="26">
    <location>
        <begin position="1631"/>
        <end position="1642"/>
    </location>
</feature>
<feature type="compositionally biased region" description="Polar residues" evidence="26">
    <location>
        <begin position="2046"/>
        <end position="2059"/>
    </location>
</feature>
<feature type="compositionally biased region" description="Acidic residues" evidence="26">
    <location>
        <begin position="1780"/>
        <end position="1810"/>
    </location>
</feature>
<feature type="compositionally biased region" description="Low complexity" evidence="26">
    <location>
        <begin position="1681"/>
        <end position="1695"/>
    </location>
</feature>
<keyword evidence="16" id="KW-0811">Translocation</keyword>
<gene>
    <name evidence="30" type="primary">tprb</name>
</gene>
<evidence type="ECO:0000256" key="11">
    <source>
        <dbReference type="ARBA" id="ARBA00022618"/>
    </source>
</evidence>
<reference evidence="30" key="1">
    <citation type="submission" date="2025-08" db="UniProtKB">
        <authorList>
            <consortium name="Ensembl"/>
        </authorList>
    </citation>
    <scope>IDENTIFICATION</scope>
</reference>
<comment type="subcellular location">
    <subcellularLocation>
        <location evidence="5">Chromosome</location>
        <location evidence="5">Centromere</location>
        <location evidence="5">Kinetochore</location>
    </subcellularLocation>
    <subcellularLocation>
        <location evidence="1">Cytoplasm</location>
        <location evidence="1">Cytoskeleton</location>
        <location evidence="1">Spindle</location>
    </subcellularLocation>
    <subcellularLocation>
        <location evidence="2">Nucleus membrane</location>
        <topology evidence="2">Peripheral membrane protein</topology>
        <orientation evidence="2">Cytoplasmic side</orientation>
    </subcellularLocation>
    <subcellularLocation>
        <location evidence="4">Nucleus membrane</location>
        <topology evidence="4">Peripheral membrane protein</topology>
        <orientation evidence="4">Nucleoplasmic side</orientation>
    </subcellularLocation>
    <subcellularLocation>
        <location evidence="3">Nucleus</location>
        <location evidence="3">Nuclear pore complex</location>
    </subcellularLocation>
</comment>
<evidence type="ECO:0000256" key="21">
    <source>
        <dbReference type="ARBA" id="ARBA00023242"/>
    </source>
</evidence>
<feature type="domain" description="Nucleoprotein TPR/MLP1-2" evidence="27">
    <location>
        <begin position="967"/>
        <end position="1094"/>
    </location>
</feature>
<evidence type="ECO:0000256" key="16">
    <source>
        <dbReference type="ARBA" id="ARBA00023010"/>
    </source>
</evidence>
<dbReference type="InterPro" id="IPR057577">
    <property type="entry name" value="Nucleoprot-TPR/MLP1_dom"/>
</dbReference>
<evidence type="ECO:0000256" key="24">
    <source>
        <dbReference type="ARBA" id="ARBA00077074"/>
    </source>
</evidence>
<evidence type="ECO:0000313" key="30">
    <source>
        <dbReference type="Ensembl" id="ENSSANP00000053736.1"/>
    </source>
</evidence>
<feature type="coiled-coil region" evidence="25">
    <location>
        <begin position="22"/>
        <end position="109"/>
    </location>
</feature>
<dbReference type="GO" id="GO:0051301">
    <property type="term" value="P:cell division"/>
    <property type="evidence" value="ECO:0007669"/>
    <property type="project" value="UniProtKB-KW"/>
</dbReference>
<keyword evidence="20" id="KW-0206">Cytoskeleton</keyword>
<feature type="coiled-coil region" evidence="25">
    <location>
        <begin position="762"/>
        <end position="1097"/>
    </location>
</feature>
<evidence type="ECO:0000259" key="27">
    <source>
        <dbReference type="Pfam" id="PF07926"/>
    </source>
</evidence>
<keyword evidence="10" id="KW-0963">Cytoplasm</keyword>
<feature type="compositionally biased region" description="Polar residues" evidence="26">
    <location>
        <begin position="1719"/>
        <end position="1735"/>
    </location>
</feature>
<feature type="compositionally biased region" description="Basic and acidic residues" evidence="26">
    <location>
        <begin position="1526"/>
        <end position="1556"/>
    </location>
</feature>
<evidence type="ECO:0000256" key="7">
    <source>
        <dbReference type="ARBA" id="ARBA00019789"/>
    </source>
</evidence>
<feature type="region of interest" description="Disordered" evidence="26">
    <location>
        <begin position="1778"/>
        <end position="1827"/>
    </location>
</feature>
<evidence type="ECO:0000256" key="3">
    <source>
        <dbReference type="ARBA" id="ARBA00004567"/>
    </source>
</evidence>
<feature type="compositionally biased region" description="Pro residues" evidence="26">
    <location>
        <begin position="1881"/>
        <end position="1896"/>
    </location>
</feature>
<dbReference type="GO" id="GO:0006606">
    <property type="term" value="P:protein import into nucleus"/>
    <property type="evidence" value="ECO:0007669"/>
    <property type="project" value="InterPro"/>
</dbReference>
<feature type="region of interest" description="Disordered" evidence="26">
    <location>
        <begin position="2046"/>
        <end position="2126"/>
    </location>
</feature>
<keyword evidence="9" id="KW-0158">Chromosome</keyword>
<feature type="compositionally biased region" description="Basic and acidic residues" evidence="26">
    <location>
        <begin position="1498"/>
        <end position="1514"/>
    </location>
</feature>
<keyword evidence="19" id="KW-0472">Membrane</keyword>
<evidence type="ECO:0000256" key="4">
    <source>
        <dbReference type="ARBA" id="ARBA00004620"/>
    </source>
</evidence>
<dbReference type="InterPro" id="IPR012929">
    <property type="entry name" value="Nucleoprot-TPR/MLP1-2_dom"/>
</dbReference>
<keyword evidence="18" id="KW-0906">Nuclear pore complex</keyword>
<dbReference type="InterPro" id="IPR057974">
    <property type="entry name" value="NUA/TPR/MLP1-2-like_dom"/>
</dbReference>
<dbReference type="Pfam" id="PF07926">
    <property type="entry name" value="TPR_MLP1_2"/>
    <property type="match status" value="1"/>
</dbReference>
<proteinExistence type="inferred from homology"/>
<evidence type="ECO:0000256" key="2">
    <source>
        <dbReference type="ARBA" id="ARBA00004335"/>
    </source>
</evidence>
<keyword evidence="21" id="KW-0539">Nucleus</keyword>
<keyword evidence="22" id="KW-0131">Cell cycle</keyword>
<name>A0A671P773_9TELE</name>
<evidence type="ECO:0000256" key="13">
    <source>
        <dbReference type="ARBA" id="ARBA00022816"/>
    </source>
</evidence>
<dbReference type="PANTHER" id="PTHR18898">
    <property type="entry name" value="NUCLEOPROTEIN TPR-RELATED"/>
    <property type="match status" value="1"/>
</dbReference>
<dbReference type="GO" id="GO:0031965">
    <property type="term" value="C:nuclear membrane"/>
    <property type="evidence" value="ECO:0007669"/>
    <property type="project" value="UniProtKB-SubCell"/>
</dbReference>
<evidence type="ECO:0000256" key="12">
    <source>
        <dbReference type="ARBA" id="ARBA00022776"/>
    </source>
</evidence>
<dbReference type="SUPFAM" id="SSF58100">
    <property type="entry name" value="Bacterial hemolysins"/>
    <property type="match status" value="1"/>
</dbReference>
<evidence type="ECO:0000256" key="5">
    <source>
        <dbReference type="ARBA" id="ARBA00004629"/>
    </source>
</evidence>
<evidence type="ECO:0000256" key="15">
    <source>
        <dbReference type="ARBA" id="ARBA00022927"/>
    </source>
</evidence>
<dbReference type="FunFam" id="1.10.287.1490:FF:000004">
    <property type="entry name" value="nucleoprotein TPR isoform X2"/>
    <property type="match status" value="1"/>
</dbReference>
<feature type="region of interest" description="Disordered" evidence="26">
    <location>
        <begin position="1456"/>
        <end position="1477"/>
    </location>
</feature>